<gene>
    <name evidence="2" type="ORF">RRG08_032308</name>
</gene>
<evidence type="ECO:0000313" key="2">
    <source>
        <dbReference type="EMBL" id="KAK3792671.1"/>
    </source>
</evidence>
<sequence>MSGSGGCCSIGVVVDRWILQQGAWKDAETREKGETGWGGSKVRHAAGRGVSHKTEEERKDGGMDLLRHREDVGSWPDLTPMQQYWTLMSDKEGKGNIYDQSKRWLQLI</sequence>
<dbReference type="AlphaFoldDB" id="A0AAE1ASS4"/>
<evidence type="ECO:0000313" key="3">
    <source>
        <dbReference type="Proteomes" id="UP001283361"/>
    </source>
</evidence>
<name>A0AAE1ASS4_9GAST</name>
<dbReference type="Proteomes" id="UP001283361">
    <property type="component" value="Unassembled WGS sequence"/>
</dbReference>
<feature type="compositionally biased region" description="Basic and acidic residues" evidence="1">
    <location>
        <begin position="52"/>
        <end position="62"/>
    </location>
</feature>
<reference evidence="2" key="1">
    <citation type="journal article" date="2023" name="G3 (Bethesda)">
        <title>A reference genome for the long-term kleptoplast-retaining sea slug Elysia crispata morphotype clarki.</title>
        <authorList>
            <person name="Eastman K.E."/>
            <person name="Pendleton A.L."/>
            <person name="Shaikh M.A."/>
            <person name="Suttiyut T."/>
            <person name="Ogas R."/>
            <person name="Tomko P."/>
            <person name="Gavelis G."/>
            <person name="Widhalm J.R."/>
            <person name="Wisecaver J.H."/>
        </authorList>
    </citation>
    <scope>NUCLEOTIDE SEQUENCE</scope>
    <source>
        <strain evidence="2">ECLA1</strain>
    </source>
</reference>
<organism evidence="2 3">
    <name type="scientific">Elysia crispata</name>
    <name type="common">lettuce slug</name>
    <dbReference type="NCBI Taxonomy" id="231223"/>
    <lineage>
        <taxon>Eukaryota</taxon>
        <taxon>Metazoa</taxon>
        <taxon>Spiralia</taxon>
        <taxon>Lophotrochozoa</taxon>
        <taxon>Mollusca</taxon>
        <taxon>Gastropoda</taxon>
        <taxon>Heterobranchia</taxon>
        <taxon>Euthyneura</taxon>
        <taxon>Panpulmonata</taxon>
        <taxon>Sacoglossa</taxon>
        <taxon>Placobranchoidea</taxon>
        <taxon>Plakobranchidae</taxon>
        <taxon>Elysia</taxon>
    </lineage>
</organism>
<feature type="region of interest" description="Disordered" evidence="1">
    <location>
        <begin position="29"/>
        <end position="62"/>
    </location>
</feature>
<comment type="caution">
    <text evidence="2">The sequence shown here is derived from an EMBL/GenBank/DDBJ whole genome shotgun (WGS) entry which is preliminary data.</text>
</comment>
<accession>A0AAE1ASS4</accession>
<evidence type="ECO:0000256" key="1">
    <source>
        <dbReference type="SAM" id="MobiDB-lite"/>
    </source>
</evidence>
<keyword evidence="3" id="KW-1185">Reference proteome</keyword>
<proteinExistence type="predicted"/>
<dbReference type="EMBL" id="JAWDGP010001353">
    <property type="protein sequence ID" value="KAK3792671.1"/>
    <property type="molecule type" value="Genomic_DNA"/>
</dbReference>
<protein>
    <submittedName>
        <fullName evidence="2">Uncharacterized protein</fullName>
    </submittedName>
</protein>